<comment type="caution">
    <text evidence="1">The sequence shown here is derived from an EMBL/GenBank/DDBJ whole genome shotgun (WGS) entry which is preliminary data.</text>
</comment>
<evidence type="ECO:0000313" key="2">
    <source>
        <dbReference type="Proteomes" id="UP000245207"/>
    </source>
</evidence>
<dbReference type="Proteomes" id="UP000245207">
    <property type="component" value="Unassembled WGS sequence"/>
</dbReference>
<proteinExistence type="predicted"/>
<sequence>MAASQWGIDPETGGLRKLDDEKLAKAMWEDICKSNGLPLDTPYVLRSQEDLLSDNMTWKPDDGVWKKKFIEQLEKESDQEDLSEFEREKARKMLRKMMNPEEDDKPFVFTGLMARLDSRGRLLKRKAEGGDEEAAKALAKLATSPTLF</sequence>
<evidence type="ECO:0000313" key="1">
    <source>
        <dbReference type="EMBL" id="PWA60850.1"/>
    </source>
</evidence>
<organism evidence="1 2">
    <name type="scientific">Artemisia annua</name>
    <name type="common">Sweet wormwood</name>
    <dbReference type="NCBI Taxonomy" id="35608"/>
    <lineage>
        <taxon>Eukaryota</taxon>
        <taxon>Viridiplantae</taxon>
        <taxon>Streptophyta</taxon>
        <taxon>Embryophyta</taxon>
        <taxon>Tracheophyta</taxon>
        <taxon>Spermatophyta</taxon>
        <taxon>Magnoliopsida</taxon>
        <taxon>eudicotyledons</taxon>
        <taxon>Gunneridae</taxon>
        <taxon>Pentapetalae</taxon>
        <taxon>asterids</taxon>
        <taxon>campanulids</taxon>
        <taxon>Asterales</taxon>
        <taxon>Asteraceae</taxon>
        <taxon>Asteroideae</taxon>
        <taxon>Anthemideae</taxon>
        <taxon>Artemisiinae</taxon>
        <taxon>Artemisia</taxon>
    </lineage>
</organism>
<accession>A0A2U1MHV1</accession>
<keyword evidence="2" id="KW-1185">Reference proteome</keyword>
<dbReference type="AlphaFoldDB" id="A0A2U1MHV1"/>
<reference evidence="1 2" key="1">
    <citation type="journal article" date="2018" name="Mol. Plant">
        <title>The genome of Artemisia annua provides insight into the evolution of Asteraceae family and artemisinin biosynthesis.</title>
        <authorList>
            <person name="Shen Q."/>
            <person name="Zhang L."/>
            <person name="Liao Z."/>
            <person name="Wang S."/>
            <person name="Yan T."/>
            <person name="Shi P."/>
            <person name="Liu M."/>
            <person name="Fu X."/>
            <person name="Pan Q."/>
            <person name="Wang Y."/>
            <person name="Lv Z."/>
            <person name="Lu X."/>
            <person name="Zhang F."/>
            <person name="Jiang W."/>
            <person name="Ma Y."/>
            <person name="Chen M."/>
            <person name="Hao X."/>
            <person name="Li L."/>
            <person name="Tang Y."/>
            <person name="Lv G."/>
            <person name="Zhou Y."/>
            <person name="Sun X."/>
            <person name="Brodelius P.E."/>
            <person name="Rose J.K.C."/>
            <person name="Tang K."/>
        </authorList>
    </citation>
    <scope>NUCLEOTIDE SEQUENCE [LARGE SCALE GENOMIC DNA]</scope>
    <source>
        <strain evidence="2">cv. Huhao1</strain>
        <tissue evidence="1">Leaf</tissue>
    </source>
</reference>
<gene>
    <name evidence="1" type="ORF">CTI12_AA378770</name>
</gene>
<protein>
    <submittedName>
        <fullName evidence="1">Uncharacterized protein</fullName>
    </submittedName>
</protein>
<name>A0A2U1MHV1_ARTAN</name>
<dbReference type="EMBL" id="PKPP01005243">
    <property type="protein sequence ID" value="PWA60850.1"/>
    <property type="molecule type" value="Genomic_DNA"/>
</dbReference>